<feature type="chain" id="PRO_5044974731" description="Flagella basal body P-ring formation protein FlgA" evidence="4">
    <location>
        <begin position="22"/>
        <end position="155"/>
    </location>
</feature>
<evidence type="ECO:0000256" key="2">
    <source>
        <dbReference type="ARBA" id="ARBA00022729"/>
    </source>
</evidence>
<comment type="caution">
    <text evidence="6">The sequence shown here is derived from an EMBL/GenBank/DDBJ whole genome shotgun (WGS) entry which is preliminary data.</text>
</comment>
<evidence type="ECO:0000259" key="5">
    <source>
        <dbReference type="SMART" id="SM00858"/>
    </source>
</evidence>
<dbReference type="SMART" id="SM00858">
    <property type="entry name" value="SAF"/>
    <property type="match status" value="1"/>
</dbReference>
<dbReference type="NCBIfam" id="TIGR03170">
    <property type="entry name" value="flgA_cterm"/>
    <property type="match status" value="1"/>
</dbReference>
<reference evidence="7" key="1">
    <citation type="journal article" date="2019" name="Int. J. Syst. Evol. Microbiol.">
        <title>The Global Catalogue of Microorganisms (GCM) 10K type strain sequencing project: providing services to taxonomists for standard genome sequencing and annotation.</title>
        <authorList>
            <consortium name="The Broad Institute Genomics Platform"/>
            <consortium name="The Broad Institute Genome Sequencing Center for Infectious Disease"/>
            <person name="Wu L."/>
            <person name="Ma J."/>
        </authorList>
    </citation>
    <scope>NUCLEOTIDE SEQUENCE [LARGE SCALE GENOMIC DNA]</scope>
    <source>
        <strain evidence="7">CGMCC 1.8957</strain>
    </source>
</reference>
<evidence type="ECO:0000256" key="4">
    <source>
        <dbReference type="RuleBase" id="RU362063"/>
    </source>
</evidence>
<keyword evidence="3 4" id="KW-0574">Periplasm</keyword>
<keyword evidence="2 4" id="KW-0732">Signal</keyword>
<proteinExistence type="inferred from homology"/>
<dbReference type="Proteomes" id="UP000652430">
    <property type="component" value="Unassembled WGS sequence"/>
</dbReference>
<dbReference type="CDD" id="cd11614">
    <property type="entry name" value="SAF_CpaB_FlgA_like"/>
    <property type="match status" value="1"/>
</dbReference>
<comment type="function">
    <text evidence="4">Involved in the assembly process of the P-ring formation. It may associate with FlgF on the rod constituting a structure essential for the P-ring assembly or may act as a modulator protein for the P-ring assembly.</text>
</comment>
<keyword evidence="4" id="KW-1005">Bacterial flagellum biogenesis</keyword>
<accession>A0ABQ3LQG3</accession>
<feature type="signal peptide" evidence="4">
    <location>
        <begin position="1"/>
        <end position="21"/>
    </location>
</feature>
<organism evidence="6 7">
    <name type="scientific">Sphingomonas glacialis</name>
    <dbReference type="NCBI Taxonomy" id="658225"/>
    <lineage>
        <taxon>Bacteria</taxon>
        <taxon>Pseudomonadati</taxon>
        <taxon>Pseudomonadota</taxon>
        <taxon>Alphaproteobacteria</taxon>
        <taxon>Sphingomonadales</taxon>
        <taxon>Sphingomonadaceae</taxon>
        <taxon>Sphingomonas</taxon>
    </lineage>
</organism>
<evidence type="ECO:0000313" key="7">
    <source>
        <dbReference type="Proteomes" id="UP000652430"/>
    </source>
</evidence>
<dbReference type="Pfam" id="PF13144">
    <property type="entry name" value="ChapFlgA"/>
    <property type="match status" value="1"/>
</dbReference>
<name>A0ABQ3LQG3_9SPHN</name>
<dbReference type="InterPro" id="IPR017585">
    <property type="entry name" value="SAF_FlgA"/>
</dbReference>
<dbReference type="InterPro" id="IPR039246">
    <property type="entry name" value="Flagellar_FlgA"/>
</dbReference>
<comment type="similarity">
    <text evidence="4">Belongs to the FlgA family.</text>
</comment>
<evidence type="ECO:0000256" key="1">
    <source>
        <dbReference type="ARBA" id="ARBA00004418"/>
    </source>
</evidence>
<dbReference type="RefSeq" id="WP_189677239.1">
    <property type="nucleotide sequence ID" value="NZ_BNAQ01000006.1"/>
</dbReference>
<dbReference type="PANTHER" id="PTHR36307:SF1">
    <property type="entry name" value="FLAGELLA BASAL BODY P-RING FORMATION PROTEIN FLGA"/>
    <property type="match status" value="1"/>
</dbReference>
<evidence type="ECO:0000313" key="6">
    <source>
        <dbReference type="EMBL" id="GHH23311.1"/>
    </source>
</evidence>
<keyword evidence="7" id="KW-1185">Reference proteome</keyword>
<feature type="domain" description="SAF" evidence="5">
    <location>
        <begin position="31"/>
        <end position="91"/>
    </location>
</feature>
<comment type="subcellular location">
    <subcellularLocation>
        <location evidence="1 4">Periplasm</location>
    </subcellularLocation>
</comment>
<sequence length="155" mass="15914">MRPLIAHLLLAMTFVPTPAGAQATAPVTPTLAVPVLDHAVAKGDLLAAGDFVAQELPLVQARAAPRLKEMVGMEAARALSAGTLVRSSDLIRPQLVRRGEPVTIALRDGGLAITTAGRALGSGAAGDFVRIVSLSTNRTLDGVVESTGTVRVAPH</sequence>
<protein>
    <recommendedName>
        <fullName evidence="4">Flagella basal body P-ring formation protein FlgA</fullName>
    </recommendedName>
</protein>
<gene>
    <name evidence="6" type="ORF">GCM10008023_34130</name>
</gene>
<dbReference type="PANTHER" id="PTHR36307">
    <property type="entry name" value="FLAGELLA BASAL BODY P-RING FORMATION PROTEIN FLGA"/>
    <property type="match status" value="1"/>
</dbReference>
<dbReference type="InterPro" id="IPR013974">
    <property type="entry name" value="SAF"/>
</dbReference>
<evidence type="ECO:0000256" key="3">
    <source>
        <dbReference type="ARBA" id="ARBA00022764"/>
    </source>
</evidence>
<dbReference type="EMBL" id="BNAQ01000006">
    <property type="protein sequence ID" value="GHH23311.1"/>
    <property type="molecule type" value="Genomic_DNA"/>
</dbReference>
<dbReference type="Gene3D" id="2.30.30.760">
    <property type="match status" value="1"/>
</dbReference>